<gene>
    <name evidence="5" type="ORF">EDE15_0733</name>
</gene>
<dbReference type="GO" id="GO:0006516">
    <property type="term" value="P:glycoprotein catabolic process"/>
    <property type="evidence" value="ECO:0007669"/>
    <property type="project" value="TreeGrafter"/>
</dbReference>
<keyword evidence="6" id="KW-1185">Reference proteome</keyword>
<dbReference type="AlphaFoldDB" id="A0A3R9PPY2"/>
<dbReference type="Gene3D" id="2.70.98.10">
    <property type="match status" value="1"/>
</dbReference>
<sequence length="812" mass="87805">MFLTHRSLLSRLLTTALIVGATIPSQTVFGYADRSSEANPFVGTTNGGNVFPGATMPFGMVQFSPEATPVNTKRMIAAPGGYEYRATGIRGFSLTNVEGWGCAGGSGDVPLMPITEIVDKSPSSDFRHAYSSGFSHVHEKAEPGSYQVKLDNGVEVDLSAATRMGVATFRFPDGKPARVLVRTSDSEAGSAEAKTRINLETGTVTGSVKSGNFCGYIGTEDRRPYYTLHFVAQFDRPITDSGSWRDERVSPGATESEGGTGFGPKGIPETGRGSGVWVTFDTGGVVRVRIGISYVSEANAKANLDAESLTATTYEQAAARARTAWNKRLDQIEIEGGTEEQRRIFTTALYHALMTPTTYSDINGEYMGMDGKVHRVAPPQSVQYANFSGWDVYRSQFQLLTWLDPKLGSDIAQSLYNQSMQDGGRWDRWTHMGGATHVMNGDPAAAAIADIWAFGGREFDAKAALASLVQAADVPTKEDLSHDGCPVECVGQRPGLDQWLKLHYIPVGAPAWGPAADTLEDVTAEFSISALAGHLGDEGTQKRFADRAQYWKNIWNPNAAPDGGYFMNRNADGNWPPVHKDDDEDNDPTPHAFTPSTGAGFVEGSAAQYVWMVPFNVAGLFEQMGGTDKAVARLDKFFYDEKGAPAVTKAGPLHAELANEPSIETPWLYDFAGQPWKTQQLVRQVLNTIWKDAPDGIPGNDDLGEMSSWAVFASMGLYPEIPGRAELVLASPLFSKLTIHRPNGDIHIRAAGASTDRFYVQGVKVNGKSSSKTWLPESFSLKGGTLEFDLGDLPNKSWGVGRDDEPPSFPGP</sequence>
<dbReference type="EMBL" id="RSDW01000001">
    <property type="protein sequence ID" value="RSL15251.1"/>
    <property type="molecule type" value="Genomic_DNA"/>
</dbReference>
<dbReference type="Gene3D" id="1.20.1610.10">
    <property type="entry name" value="alpha-1,2-mannosidases domains"/>
    <property type="match status" value="1"/>
</dbReference>
<feature type="chain" id="PRO_5018522109" evidence="2">
    <location>
        <begin position="22"/>
        <end position="812"/>
    </location>
</feature>
<keyword evidence="2" id="KW-0732">Signal</keyword>
<dbReference type="GO" id="GO:0000224">
    <property type="term" value="F:peptide-N4-(N-acetyl-beta-glucosaminyl)asparagine amidase activity"/>
    <property type="evidence" value="ECO:0007669"/>
    <property type="project" value="TreeGrafter"/>
</dbReference>
<dbReference type="GO" id="GO:0005829">
    <property type="term" value="C:cytosol"/>
    <property type="evidence" value="ECO:0007669"/>
    <property type="project" value="TreeGrafter"/>
</dbReference>
<dbReference type="InterPro" id="IPR041371">
    <property type="entry name" value="GH92_N"/>
</dbReference>
<feature type="region of interest" description="Disordered" evidence="1">
    <location>
        <begin position="571"/>
        <end position="592"/>
    </location>
</feature>
<feature type="domain" description="Glycosyl hydrolase family 92 N-terminal" evidence="4">
    <location>
        <begin position="39"/>
        <end position="293"/>
    </location>
</feature>
<dbReference type="GO" id="GO:0005975">
    <property type="term" value="P:carbohydrate metabolic process"/>
    <property type="evidence" value="ECO:0007669"/>
    <property type="project" value="InterPro"/>
</dbReference>
<dbReference type="FunFam" id="3.30.2080.10:FF:000001">
    <property type="entry name" value="Alpha-1,2-mannosidase subfamily"/>
    <property type="match status" value="1"/>
</dbReference>
<comment type="caution">
    <text evidence="5">The sequence shown here is derived from an EMBL/GenBank/DDBJ whole genome shotgun (WGS) entry which is preliminary data.</text>
</comment>
<dbReference type="Pfam" id="PF17678">
    <property type="entry name" value="Glyco_hydro_92N"/>
    <property type="match status" value="1"/>
</dbReference>
<dbReference type="GO" id="GO:0030246">
    <property type="term" value="F:carbohydrate binding"/>
    <property type="evidence" value="ECO:0007669"/>
    <property type="project" value="InterPro"/>
</dbReference>
<organism evidence="5 6">
    <name type="scientific">Edaphobacter aggregans</name>
    <dbReference type="NCBI Taxonomy" id="570835"/>
    <lineage>
        <taxon>Bacteria</taxon>
        <taxon>Pseudomonadati</taxon>
        <taxon>Acidobacteriota</taxon>
        <taxon>Terriglobia</taxon>
        <taxon>Terriglobales</taxon>
        <taxon>Acidobacteriaceae</taxon>
        <taxon>Edaphobacter</taxon>
    </lineage>
</organism>
<dbReference type="InterPro" id="IPR008928">
    <property type="entry name" value="6-hairpin_glycosidase_sf"/>
</dbReference>
<dbReference type="InterPro" id="IPR005887">
    <property type="entry name" value="GH92_a_mannosidase_put"/>
</dbReference>
<dbReference type="InterPro" id="IPR014718">
    <property type="entry name" value="GH-type_carb-bd"/>
</dbReference>
<feature type="domain" description="Glycosyl hydrolase family 92" evidence="3">
    <location>
        <begin position="299"/>
        <end position="792"/>
    </location>
</feature>
<evidence type="ECO:0000256" key="1">
    <source>
        <dbReference type="SAM" id="MobiDB-lite"/>
    </source>
</evidence>
<dbReference type="Pfam" id="PF07971">
    <property type="entry name" value="Glyco_hydro_92"/>
    <property type="match status" value="1"/>
</dbReference>
<dbReference type="Proteomes" id="UP000269669">
    <property type="component" value="Unassembled WGS sequence"/>
</dbReference>
<dbReference type="OrthoDB" id="9804511at2"/>
<evidence type="ECO:0000256" key="2">
    <source>
        <dbReference type="SAM" id="SignalP"/>
    </source>
</evidence>
<dbReference type="Gene3D" id="1.20.1050.60">
    <property type="entry name" value="alpha-1,2-mannosidase"/>
    <property type="match status" value="1"/>
</dbReference>
<dbReference type="Gene3D" id="3.30.2080.10">
    <property type="entry name" value="GH92 mannosidase domain"/>
    <property type="match status" value="1"/>
</dbReference>
<evidence type="ECO:0000313" key="6">
    <source>
        <dbReference type="Proteomes" id="UP000269669"/>
    </source>
</evidence>
<evidence type="ECO:0000259" key="3">
    <source>
        <dbReference type="Pfam" id="PF07971"/>
    </source>
</evidence>
<proteinExistence type="predicted"/>
<feature type="region of interest" description="Disordered" evidence="1">
    <location>
        <begin position="793"/>
        <end position="812"/>
    </location>
</feature>
<name>A0A3R9PPY2_9BACT</name>
<reference evidence="5 6" key="1">
    <citation type="submission" date="2018-12" db="EMBL/GenBank/DDBJ databases">
        <title>Sequencing of bacterial isolates from soil warming experiment in Harvard Forest, Massachusetts, USA.</title>
        <authorList>
            <person name="Deangelis K."/>
        </authorList>
    </citation>
    <scope>NUCLEOTIDE SEQUENCE [LARGE SCALE GENOMIC DNA]</scope>
    <source>
        <strain evidence="5 6">EB153</strain>
    </source>
</reference>
<evidence type="ECO:0000313" key="5">
    <source>
        <dbReference type="EMBL" id="RSL15251.1"/>
    </source>
</evidence>
<dbReference type="PANTHER" id="PTHR12143:SF39">
    <property type="entry name" value="SECRETED PROTEIN"/>
    <property type="match status" value="1"/>
</dbReference>
<dbReference type="NCBIfam" id="TIGR01180">
    <property type="entry name" value="aman2_put"/>
    <property type="match status" value="1"/>
</dbReference>
<dbReference type="InterPro" id="IPR012939">
    <property type="entry name" value="Glyco_hydro_92"/>
</dbReference>
<feature type="signal peptide" evidence="2">
    <location>
        <begin position="1"/>
        <end position="21"/>
    </location>
</feature>
<evidence type="ECO:0000259" key="4">
    <source>
        <dbReference type="Pfam" id="PF17678"/>
    </source>
</evidence>
<dbReference type="PANTHER" id="PTHR12143">
    <property type="entry name" value="PEPTIDE N-GLYCANASE PNGASE -RELATED"/>
    <property type="match status" value="1"/>
</dbReference>
<feature type="region of interest" description="Disordered" evidence="1">
    <location>
        <begin position="241"/>
        <end position="270"/>
    </location>
</feature>
<protein>
    <submittedName>
        <fullName evidence="5">Putative alpha-1,2-mannosidase</fullName>
    </submittedName>
</protein>
<dbReference type="SUPFAM" id="SSF48208">
    <property type="entry name" value="Six-hairpin glycosidases"/>
    <property type="match status" value="1"/>
</dbReference>
<accession>A0A3R9PPY2</accession>
<dbReference type="InterPro" id="IPR050883">
    <property type="entry name" value="PNGase"/>
</dbReference>